<evidence type="ECO:0000256" key="6">
    <source>
        <dbReference type="ARBA" id="ARBA00023054"/>
    </source>
</evidence>
<dbReference type="InterPro" id="IPR019933">
    <property type="entry name" value="DivIVA_domain"/>
</dbReference>
<name>A0ABP8BD03_9ACTN</name>
<comment type="subcellular location">
    <subcellularLocation>
        <location evidence="1">Cytoplasm</location>
    </subcellularLocation>
</comment>
<accession>A0ABP8BD03</accession>
<evidence type="ECO:0000313" key="10">
    <source>
        <dbReference type="EMBL" id="GAA4203948.1"/>
    </source>
</evidence>
<protein>
    <recommendedName>
        <fullName evidence="3">Cell wall synthesis protein Wag31</fullName>
    </recommendedName>
    <alternativeName>
        <fullName evidence="8">Antigen 84</fullName>
    </alternativeName>
</protein>
<dbReference type="Proteomes" id="UP001501251">
    <property type="component" value="Unassembled WGS sequence"/>
</dbReference>
<evidence type="ECO:0000256" key="2">
    <source>
        <dbReference type="ARBA" id="ARBA00009008"/>
    </source>
</evidence>
<keyword evidence="5" id="KW-0132">Cell division</keyword>
<keyword evidence="4" id="KW-0963">Cytoplasm</keyword>
<dbReference type="NCBIfam" id="TIGR03544">
    <property type="entry name" value="DivI1A_domain"/>
    <property type="match status" value="1"/>
</dbReference>
<sequence>MHDEHGHAPASRNEIDHTPTSPLGPGLSAGTGRLSPAAVRNQVFTVVRLREGYDLAEVDTFLAHVETTLTMLVQENAELHVRATAAERAARQAGSAEERVTRIMAMAQEGADRTLAAAEQQAEVIVAKARDRAAVLRQEVHASCGQELERRTEEFNAFAADYGDRLRRGLQAQVDQLQRLLGELTDFSELGLVSPPSPVAAGRQPASRRAPAATGRQPASSPGGDIPVSTSASDLTPEER</sequence>
<feature type="compositionally biased region" description="Basic and acidic residues" evidence="9">
    <location>
        <begin position="1"/>
        <end position="17"/>
    </location>
</feature>
<comment type="caution">
    <text evidence="10">The sequence shown here is derived from an EMBL/GenBank/DDBJ whole genome shotgun (WGS) entry which is preliminary data.</text>
</comment>
<feature type="region of interest" description="Disordered" evidence="9">
    <location>
        <begin position="1"/>
        <end position="32"/>
    </location>
</feature>
<gene>
    <name evidence="10" type="ORF">GCM10022252_62340</name>
</gene>
<proteinExistence type="inferred from homology"/>
<dbReference type="PANTHER" id="PTHR35794:SF2">
    <property type="entry name" value="CELL DIVISION PROTEIN DIVIVA"/>
    <property type="match status" value="1"/>
</dbReference>
<keyword evidence="6" id="KW-0175">Coiled coil</keyword>
<reference evidence="11" key="1">
    <citation type="journal article" date="2019" name="Int. J. Syst. Evol. Microbiol.">
        <title>The Global Catalogue of Microorganisms (GCM) 10K type strain sequencing project: providing services to taxonomists for standard genome sequencing and annotation.</title>
        <authorList>
            <consortium name="The Broad Institute Genomics Platform"/>
            <consortium name="The Broad Institute Genome Sequencing Center for Infectious Disease"/>
            <person name="Wu L."/>
            <person name="Ma J."/>
        </authorList>
    </citation>
    <scope>NUCLEOTIDE SEQUENCE [LARGE SCALE GENOMIC DNA]</scope>
    <source>
        <strain evidence="11">JCM 17388</strain>
    </source>
</reference>
<evidence type="ECO:0000256" key="7">
    <source>
        <dbReference type="ARBA" id="ARBA00023306"/>
    </source>
</evidence>
<dbReference type="PANTHER" id="PTHR35794">
    <property type="entry name" value="CELL DIVISION PROTEIN DIVIVA"/>
    <property type="match status" value="1"/>
</dbReference>
<dbReference type="RefSeq" id="WP_344921714.1">
    <property type="nucleotide sequence ID" value="NZ_BAABAQ010000013.1"/>
</dbReference>
<evidence type="ECO:0000256" key="8">
    <source>
        <dbReference type="ARBA" id="ARBA00031737"/>
    </source>
</evidence>
<evidence type="ECO:0000313" key="11">
    <source>
        <dbReference type="Proteomes" id="UP001501251"/>
    </source>
</evidence>
<dbReference type="Pfam" id="PF05103">
    <property type="entry name" value="DivIVA"/>
    <property type="match status" value="1"/>
</dbReference>
<evidence type="ECO:0000256" key="5">
    <source>
        <dbReference type="ARBA" id="ARBA00022618"/>
    </source>
</evidence>
<dbReference type="Gene3D" id="6.10.250.660">
    <property type="match status" value="1"/>
</dbReference>
<organism evidence="10 11">
    <name type="scientific">Streptosporangium oxazolinicum</name>
    <dbReference type="NCBI Taxonomy" id="909287"/>
    <lineage>
        <taxon>Bacteria</taxon>
        <taxon>Bacillati</taxon>
        <taxon>Actinomycetota</taxon>
        <taxon>Actinomycetes</taxon>
        <taxon>Streptosporangiales</taxon>
        <taxon>Streptosporangiaceae</taxon>
        <taxon>Streptosporangium</taxon>
    </lineage>
</organism>
<keyword evidence="7" id="KW-0131">Cell cycle</keyword>
<comment type="similarity">
    <text evidence="2">Belongs to the DivIVA family.</text>
</comment>
<evidence type="ECO:0000256" key="4">
    <source>
        <dbReference type="ARBA" id="ARBA00022490"/>
    </source>
</evidence>
<dbReference type="InterPro" id="IPR007793">
    <property type="entry name" value="DivIVA_fam"/>
</dbReference>
<feature type="region of interest" description="Disordered" evidence="9">
    <location>
        <begin position="193"/>
        <end position="240"/>
    </location>
</feature>
<dbReference type="Gene3D" id="1.20.5.2950">
    <property type="match status" value="1"/>
</dbReference>
<dbReference type="EMBL" id="BAABAQ010000013">
    <property type="protein sequence ID" value="GAA4203948.1"/>
    <property type="molecule type" value="Genomic_DNA"/>
</dbReference>
<evidence type="ECO:0000256" key="3">
    <source>
        <dbReference type="ARBA" id="ARBA00018787"/>
    </source>
</evidence>
<evidence type="ECO:0000256" key="9">
    <source>
        <dbReference type="SAM" id="MobiDB-lite"/>
    </source>
</evidence>
<keyword evidence="11" id="KW-1185">Reference proteome</keyword>
<evidence type="ECO:0000256" key="1">
    <source>
        <dbReference type="ARBA" id="ARBA00004496"/>
    </source>
</evidence>